<evidence type="ECO:0000256" key="5">
    <source>
        <dbReference type="ARBA" id="ARBA00022692"/>
    </source>
</evidence>
<evidence type="ECO:0008006" key="14">
    <source>
        <dbReference type="Google" id="ProtNLM"/>
    </source>
</evidence>
<sequence length="228" mass="25577">MLSFRSIREEEVGRLISSVSGDCASGRPVNLSEKISCTLSDTIVRMAIGSRCSYRDEFLHEINEAVRLTGGFNLADLYPSSRLMRRFSAAARDMARCRSNINRIIGCIIKEREVTSMPEREEDLLAVLLRLQKDGGLQFPLTNEILSTVIFDVLGAGSETSSTTLEWAMSELMKNPRILRKAQYEAREVLEGQANLSEQSLPKLSYVHLVIKEALRLHPTFPDPSRVS</sequence>
<comment type="cofactor">
    <cofactor evidence="1">
        <name>heme</name>
        <dbReference type="ChEBI" id="CHEBI:30413"/>
    </cofactor>
</comment>
<evidence type="ECO:0000256" key="1">
    <source>
        <dbReference type="ARBA" id="ARBA00001971"/>
    </source>
</evidence>
<protein>
    <recommendedName>
        <fullName evidence="14">Cytochrome P450</fullName>
    </recommendedName>
</protein>
<keyword evidence="6" id="KW-0479">Metal-binding</keyword>
<comment type="subcellular location">
    <subcellularLocation>
        <location evidence="2">Membrane</location>
        <topology evidence="2">Single-pass membrane protein</topology>
    </subcellularLocation>
</comment>
<keyword evidence="9" id="KW-0408">Iron</keyword>
<evidence type="ECO:0000256" key="9">
    <source>
        <dbReference type="ARBA" id="ARBA00023004"/>
    </source>
</evidence>
<keyword evidence="4" id="KW-0349">Heme</keyword>
<evidence type="ECO:0000313" key="12">
    <source>
        <dbReference type="EMBL" id="KAF8701590.1"/>
    </source>
</evidence>
<evidence type="ECO:0000256" key="7">
    <source>
        <dbReference type="ARBA" id="ARBA00022989"/>
    </source>
</evidence>
<keyword evidence="10" id="KW-0503">Monooxygenase</keyword>
<dbReference type="PANTHER" id="PTHR47953">
    <property type="entry name" value="OS08G0105600 PROTEIN"/>
    <property type="match status" value="1"/>
</dbReference>
<dbReference type="Proteomes" id="UP000636709">
    <property type="component" value="Unassembled WGS sequence"/>
</dbReference>
<keyword evidence="8" id="KW-0560">Oxidoreductase</keyword>
<evidence type="ECO:0000256" key="6">
    <source>
        <dbReference type="ARBA" id="ARBA00022723"/>
    </source>
</evidence>
<evidence type="ECO:0000256" key="2">
    <source>
        <dbReference type="ARBA" id="ARBA00004167"/>
    </source>
</evidence>
<comment type="similarity">
    <text evidence="3">Belongs to the cytochrome P450 family.</text>
</comment>
<organism evidence="12 13">
    <name type="scientific">Digitaria exilis</name>
    <dbReference type="NCBI Taxonomy" id="1010633"/>
    <lineage>
        <taxon>Eukaryota</taxon>
        <taxon>Viridiplantae</taxon>
        <taxon>Streptophyta</taxon>
        <taxon>Embryophyta</taxon>
        <taxon>Tracheophyta</taxon>
        <taxon>Spermatophyta</taxon>
        <taxon>Magnoliopsida</taxon>
        <taxon>Liliopsida</taxon>
        <taxon>Poales</taxon>
        <taxon>Poaceae</taxon>
        <taxon>PACMAD clade</taxon>
        <taxon>Panicoideae</taxon>
        <taxon>Panicodae</taxon>
        <taxon>Paniceae</taxon>
        <taxon>Anthephorinae</taxon>
        <taxon>Digitaria</taxon>
    </lineage>
</organism>
<reference evidence="12" key="1">
    <citation type="submission" date="2020-07" db="EMBL/GenBank/DDBJ databases">
        <title>Genome sequence and genetic diversity analysis of an under-domesticated orphan crop, white fonio (Digitaria exilis).</title>
        <authorList>
            <person name="Bennetzen J.L."/>
            <person name="Chen S."/>
            <person name="Ma X."/>
            <person name="Wang X."/>
            <person name="Yssel A.E.J."/>
            <person name="Chaluvadi S.R."/>
            <person name="Johnson M."/>
            <person name="Gangashetty P."/>
            <person name="Hamidou F."/>
            <person name="Sanogo M.D."/>
            <person name="Zwaenepoel A."/>
            <person name="Wallace J."/>
            <person name="Van De Peer Y."/>
            <person name="Van Deynze A."/>
        </authorList>
    </citation>
    <scope>NUCLEOTIDE SEQUENCE</scope>
    <source>
        <tissue evidence="12">Leaves</tissue>
    </source>
</reference>
<keyword evidence="13" id="KW-1185">Reference proteome</keyword>
<dbReference type="SUPFAM" id="SSF48264">
    <property type="entry name" value="Cytochrome P450"/>
    <property type="match status" value="1"/>
</dbReference>
<dbReference type="GO" id="GO:0005506">
    <property type="term" value="F:iron ion binding"/>
    <property type="evidence" value="ECO:0007669"/>
    <property type="project" value="InterPro"/>
</dbReference>
<name>A0A835BJ61_9POAL</name>
<dbReference type="InterPro" id="IPR002401">
    <property type="entry name" value="Cyt_P450_E_grp-I"/>
</dbReference>
<dbReference type="InterPro" id="IPR036396">
    <property type="entry name" value="Cyt_P450_sf"/>
</dbReference>
<dbReference type="GO" id="GO:0020037">
    <property type="term" value="F:heme binding"/>
    <property type="evidence" value="ECO:0007669"/>
    <property type="project" value="InterPro"/>
</dbReference>
<comment type="caution">
    <text evidence="12">The sequence shown here is derived from an EMBL/GenBank/DDBJ whole genome shotgun (WGS) entry which is preliminary data.</text>
</comment>
<dbReference type="Gene3D" id="1.10.630.10">
    <property type="entry name" value="Cytochrome P450"/>
    <property type="match status" value="1"/>
</dbReference>
<dbReference type="Pfam" id="PF00067">
    <property type="entry name" value="p450"/>
    <property type="match status" value="1"/>
</dbReference>
<dbReference type="InterPro" id="IPR052306">
    <property type="entry name" value="CYP450_71D"/>
</dbReference>
<gene>
    <name evidence="12" type="ORF">HU200_033513</name>
</gene>
<dbReference type="InterPro" id="IPR001128">
    <property type="entry name" value="Cyt_P450"/>
</dbReference>
<accession>A0A835BJ61</accession>
<dbReference type="PRINTS" id="PR00463">
    <property type="entry name" value="EP450I"/>
</dbReference>
<keyword evidence="5" id="KW-0812">Transmembrane</keyword>
<evidence type="ECO:0000256" key="10">
    <source>
        <dbReference type="ARBA" id="ARBA00023033"/>
    </source>
</evidence>
<proteinExistence type="inferred from homology"/>
<dbReference type="GO" id="GO:0016705">
    <property type="term" value="F:oxidoreductase activity, acting on paired donors, with incorporation or reduction of molecular oxygen"/>
    <property type="evidence" value="ECO:0007669"/>
    <property type="project" value="InterPro"/>
</dbReference>
<evidence type="ECO:0000256" key="8">
    <source>
        <dbReference type="ARBA" id="ARBA00023002"/>
    </source>
</evidence>
<dbReference type="OrthoDB" id="666026at2759"/>
<dbReference type="GO" id="GO:0016020">
    <property type="term" value="C:membrane"/>
    <property type="evidence" value="ECO:0007669"/>
    <property type="project" value="UniProtKB-SubCell"/>
</dbReference>
<dbReference type="PANTHER" id="PTHR47953:SF19">
    <property type="entry name" value="OS06G0641600 PROTEIN"/>
    <property type="match status" value="1"/>
</dbReference>
<keyword evidence="11" id="KW-0472">Membrane</keyword>
<dbReference type="GO" id="GO:0004497">
    <property type="term" value="F:monooxygenase activity"/>
    <property type="evidence" value="ECO:0007669"/>
    <property type="project" value="UniProtKB-KW"/>
</dbReference>
<evidence type="ECO:0000256" key="3">
    <source>
        <dbReference type="ARBA" id="ARBA00010617"/>
    </source>
</evidence>
<dbReference type="AlphaFoldDB" id="A0A835BJ61"/>
<evidence type="ECO:0000256" key="11">
    <source>
        <dbReference type="ARBA" id="ARBA00023136"/>
    </source>
</evidence>
<dbReference type="EMBL" id="JACEFO010001801">
    <property type="protein sequence ID" value="KAF8701590.1"/>
    <property type="molecule type" value="Genomic_DNA"/>
</dbReference>
<evidence type="ECO:0000313" key="13">
    <source>
        <dbReference type="Proteomes" id="UP000636709"/>
    </source>
</evidence>
<evidence type="ECO:0000256" key="4">
    <source>
        <dbReference type="ARBA" id="ARBA00022617"/>
    </source>
</evidence>
<keyword evidence="7" id="KW-1133">Transmembrane helix</keyword>
<dbReference type="PRINTS" id="PR00385">
    <property type="entry name" value="P450"/>
</dbReference>